<evidence type="ECO:0000313" key="2">
    <source>
        <dbReference type="Proteomes" id="UP001189624"/>
    </source>
</evidence>
<proteinExistence type="predicted"/>
<protein>
    <submittedName>
        <fullName evidence="1">Uncharacterized protein</fullName>
    </submittedName>
</protein>
<dbReference type="EMBL" id="OY731403">
    <property type="protein sequence ID" value="CAJ1963224.1"/>
    <property type="molecule type" value="Genomic_DNA"/>
</dbReference>
<gene>
    <name evidence="1" type="ORF">AYBTSS11_LOCUS19660</name>
</gene>
<organism evidence="1 2">
    <name type="scientific">Sphenostylis stenocarpa</name>
    <dbReference type="NCBI Taxonomy" id="92480"/>
    <lineage>
        <taxon>Eukaryota</taxon>
        <taxon>Viridiplantae</taxon>
        <taxon>Streptophyta</taxon>
        <taxon>Embryophyta</taxon>
        <taxon>Tracheophyta</taxon>
        <taxon>Spermatophyta</taxon>
        <taxon>Magnoliopsida</taxon>
        <taxon>eudicotyledons</taxon>
        <taxon>Gunneridae</taxon>
        <taxon>Pentapetalae</taxon>
        <taxon>rosids</taxon>
        <taxon>fabids</taxon>
        <taxon>Fabales</taxon>
        <taxon>Fabaceae</taxon>
        <taxon>Papilionoideae</taxon>
        <taxon>50 kb inversion clade</taxon>
        <taxon>NPAAA clade</taxon>
        <taxon>indigoferoid/millettioid clade</taxon>
        <taxon>Phaseoleae</taxon>
        <taxon>Sphenostylis</taxon>
    </lineage>
</organism>
<sequence>MNRLSLTGCDCISSCSFLSALTILHVSISLPPSGFSIELSLIDSHLPVVTASPLAIFCQLSLTISWHRFGFIS</sequence>
<accession>A0AA86SKD2</accession>
<evidence type="ECO:0000313" key="1">
    <source>
        <dbReference type="EMBL" id="CAJ1963224.1"/>
    </source>
</evidence>
<feature type="non-terminal residue" evidence="1">
    <location>
        <position position="73"/>
    </location>
</feature>
<dbReference type="AlphaFoldDB" id="A0AA86SKD2"/>
<dbReference type="Gramene" id="rna-AYBTSS11_LOCUS19660">
    <property type="protein sequence ID" value="CAJ1963224.1"/>
    <property type="gene ID" value="gene-AYBTSS11_LOCUS19660"/>
</dbReference>
<dbReference type="Proteomes" id="UP001189624">
    <property type="component" value="Chromosome 6"/>
</dbReference>
<name>A0AA86SKD2_9FABA</name>
<reference evidence="1" key="1">
    <citation type="submission" date="2023-10" db="EMBL/GenBank/DDBJ databases">
        <authorList>
            <person name="Domelevo Entfellner J.-B."/>
        </authorList>
    </citation>
    <scope>NUCLEOTIDE SEQUENCE</scope>
</reference>
<keyword evidence="2" id="KW-1185">Reference proteome</keyword>